<dbReference type="STRING" id="1648404.CP97_03730"/>
<dbReference type="PANTHER" id="PTHR32309:SF13">
    <property type="entry name" value="FERRIC ENTEROBACTIN TRANSPORT PROTEIN FEPE"/>
    <property type="match status" value="1"/>
</dbReference>
<dbReference type="Proteomes" id="UP000059113">
    <property type="component" value="Chromosome"/>
</dbReference>
<reference evidence="3" key="2">
    <citation type="submission" date="2015-04" db="EMBL/GenBank/DDBJ databases">
        <title>The complete genome sequence of Erythrobacter sp. s21-N3.</title>
        <authorList>
            <person name="Zhuang L."/>
            <person name="Liu Y."/>
            <person name="Shao Z."/>
        </authorList>
    </citation>
    <scope>NUCLEOTIDE SEQUENCE [LARGE SCALE GENOMIC DNA]</scope>
    <source>
        <strain evidence="3">s21-N3</strain>
    </source>
</reference>
<dbReference type="PANTHER" id="PTHR32309">
    <property type="entry name" value="TYROSINE-PROTEIN KINASE"/>
    <property type="match status" value="1"/>
</dbReference>
<dbReference type="AlphaFoldDB" id="A0A0H4VEK6"/>
<gene>
    <name evidence="2" type="ORF">CP97_03730</name>
</gene>
<keyword evidence="1" id="KW-0472">Membrane</keyword>
<protein>
    <submittedName>
        <fullName evidence="2">Capsule polysaccharide export inner-membrane protein</fullName>
    </submittedName>
</protein>
<dbReference type="EMBL" id="CP011310">
    <property type="protein sequence ID" value="AKQ43132.2"/>
    <property type="molecule type" value="Genomic_DNA"/>
</dbReference>
<proteinExistence type="predicted"/>
<sequence>MGVVLLPTILAAVYFGVFAEDVYVSESRIIVRSPSKPNASPLGSVIGSSALTGATEESDAVSEFLESRDALTQINEDGYVRAAYGTPDIFFLDRFGGLGNDSFEKLYEYFGDKVGIEEGSSILVLRLRVEAFEPGEAQEINERLLQASETLVNGLSERARTDALRFSEQEVASAREDARSASLALANFRDQEGVVDPEIQASIGLQMVAQLQDELIAARTRLQQMRTYTPQASQIPFLQTQVRELEQEIAEQTASISGGRGSLSSNTARYQELLLASELADQQLGIVLATAQEAEADARRKQAYVDRISDPSLPDYATYPRRLRSIIAAFVLGLLTWGILSMLITGIKEHRD</sequence>
<name>A0A0H4VEK6_9SPHN</name>
<reference evidence="2 3" key="1">
    <citation type="journal article" date="2015" name="Int. J. Syst. Evol. Microbiol.">
        <title>Erythrobacter atlanticus sp. nov., a bacterium from ocean sediment able to degrade polycyclic aromatic hydrocarbons.</title>
        <authorList>
            <person name="Zhuang L."/>
            <person name="Liu Y."/>
            <person name="Wang L."/>
            <person name="Wang W."/>
            <person name="Shao Z."/>
        </authorList>
    </citation>
    <scope>NUCLEOTIDE SEQUENCE [LARGE SCALE GENOMIC DNA]</scope>
    <source>
        <strain evidence="3">s21-N3</strain>
    </source>
</reference>
<keyword evidence="1" id="KW-0812">Transmembrane</keyword>
<accession>A0A0H4VEK6</accession>
<dbReference type="KEGG" id="ery:CP97_03730"/>
<keyword evidence="3" id="KW-1185">Reference proteome</keyword>
<feature type="transmembrane region" description="Helical" evidence="1">
    <location>
        <begin position="326"/>
        <end position="347"/>
    </location>
</feature>
<evidence type="ECO:0000313" key="2">
    <source>
        <dbReference type="EMBL" id="AKQ43132.2"/>
    </source>
</evidence>
<evidence type="ECO:0000256" key="1">
    <source>
        <dbReference type="SAM" id="Phobius"/>
    </source>
</evidence>
<organism evidence="2 3">
    <name type="scientific">Aurantiacibacter atlanticus</name>
    <dbReference type="NCBI Taxonomy" id="1648404"/>
    <lineage>
        <taxon>Bacteria</taxon>
        <taxon>Pseudomonadati</taxon>
        <taxon>Pseudomonadota</taxon>
        <taxon>Alphaproteobacteria</taxon>
        <taxon>Sphingomonadales</taxon>
        <taxon>Erythrobacteraceae</taxon>
        <taxon>Aurantiacibacter</taxon>
    </lineage>
</organism>
<dbReference type="GO" id="GO:0005886">
    <property type="term" value="C:plasma membrane"/>
    <property type="evidence" value="ECO:0007669"/>
    <property type="project" value="TreeGrafter"/>
</dbReference>
<keyword evidence="1" id="KW-1133">Transmembrane helix</keyword>
<dbReference type="InterPro" id="IPR050445">
    <property type="entry name" value="Bact_polysacc_biosynth/exp"/>
</dbReference>
<evidence type="ECO:0000313" key="3">
    <source>
        <dbReference type="Proteomes" id="UP000059113"/>
    </source>
</evidence>
<dbReference type="GO" id="GO:0004713">
    <property type="term" value="F:protein tyrosine kinase activity"/>
    <property type="evidence" value="ECO:0007669"/>
    <property type="project" value="TreeGrafter"/>
</dbReference>